<evidence type="ECO:0000313" key="3">
    <source>
        <dbReference type="EMBL" id="MCQ4636892.1"/>
    </source>
</evidence>
<dbReference type="InterPro" id="IPR012255">
    <property type="entry name" value="ETF_b"/>
</dbReference>
<feature type="non-terminal residue" evidence="3">
    <location>
        <position position="81"/>
    </location>
</feature>
<feature type="domain" description="Electron transfer flavoprotein alpha/beta-subunit N-terminal" evidence="2">
    <location>
        <begin position="23"/>
        <end position="81"/>
    </location>
</feature>
<dbReference type="Gene3D" id="3.40.50.620">
    <property type="entry name" value="HUPs"/>
    <property type="match status" value="1"/>
</dbReference>
<protein>
    <recommendedName>
        <fullName evidence="1">Electron transfer flavoprotein small subunit</fullName>
    </recommendedName>
</protein>
<gene>
    <name evidence="3" type="ORF">NE619_09125</name>
</gene>
<dbReference type="SUPFAM" id="SSF52402">
    <property type="entry name" value="Adenine nucleotide alpha hydrolases-like"/>
    <property type="match status" value="1"/>
</dbReference>
<dbReference type="InterPro" id="IPR014729">
    <property type="entry name" value="Rossmann-like_a/b/a_fold"/>
</dbReference>
<dbReference type="EMBL" id="JANFXK010000009">
    <property type="protein sequence ID" value="MCQ4636892.1"/>
    <property type="molecule type" value="Genomic_DNA"/>
</dbReference>
<dbReference type="PANTHER" id="PTHR21294:SF17">
    <property type="entry name" value="PROTEIN FIXA"/>
    <property type="match status" value="1"/>
</dbReference>
<proteinExistence type="predicted"/>
<accession>A0ABT1RNX2</accession>
<dbReference type="PANTHER" id="PTHR21294">
    <property type="entry name" value="ELECTRON TRANSFER FLAVOPROTEIN BETA-SUBUNIT"/>
    <property type="match status" value="1"/>
</dbReference>
<sequence length="81" mass="8717">MRIIVCVKQVPNTNEITINPETGTLIRDGVESILNHDDANALEQALAIRDQMPGTEVIALTMGPPQAKDMLAECLAMGADE</sequence>
<reference evidence="3 4" key="1">
    <citation type="submission" date="2022-06" db="EMBL/GenBank/DDBJ databases">
        <title>Isolation of gut microbiota from human fecal samples.</title>
        <authorList>
            <person name="Pamer E.G."/>
            <person name="Barat B."/>
            <person name="Waligurski E."/>
            <person name="Medina S."/>
            <person name="Paddock L."/>
            <person name="Mostad J."/>
        </authorList>
    </citation>
    <scope>NUCLEOTIDE SEQUENCE [LARGE SCALE GENOMIC DNA]</scope>
    <source>
        <strain evidence="3 4">SL.3.17</strain>
    </source>
</reference>
<keyword evidence="4" id="KW-1185">Reference proteome</keyword>
<name>A0ABT1RNX2_9FIRM</name>
<evidence type="ECO:0000259" key="2">
    <source>
        <dbReference type="Pfam" id="PF01012"/>
    </source>
</evidence>
<evidence type="ECO:0000256" key="1">
    <source>
        <dbReference type="ARBA" id="ARBA00042002"/>
    </source>
</evidence>
<organism evidence="3 4">
    <name type="scientific">Anaerovorax odorimutans</name>
    <dbReference type="NCBI Taxonomy" id="109327"/>
    <lineage>
        <taxon>Bacteria</taxon>
        <taxon>Bacillati</taxon>
        <taxon>Bacillota</taxon>
        <taxon>Clostridia</taxon>
        <taxon>Peptostreptococcales</taxon>
        <taxon>Anaerovoracaceae</taxon>
        <taxon>Anaerovorax</taxon>
    </lineage>
</organism>
<dbReference type="Proteomes" id="UP001524502">
    <property type="component" value="Unassembled WGS sequence"/>
</dbReference>
<comment type="caution">
    <text evidence="3">The sequence shown here is derived from an EMBL/GenBank/DDBJ whole genome shotgun (WGS) entry which is preliminary data.</text>
</comment>
<dbReference type="InterPro" id="IPR014730">
    <property type="entry name" value="ETF_a/b_N"/>
</dbReference>
<evidence type="ECO:0000313" key="4">
    <source>
        <dbReference type="Proteomes" id="UP001524502"/>
    </source>
</evidence>
<dbReference type="Pfam" id="PF01012">
    <property type="entry name" value="ETF"/>
    <property type="match status" value="1"/>
</dbReference>